<dbReference type="EMBL" id="CM046397">
    <property type="protein sequence ID" value="KAI8535643.1"/>
    <property type="molecule type" value="Genomic_DNA"/>
</dbReference>
<protein>
    <submittedName>
        <fullName evidence="1">Uncharacterized protein</fullName>
    </submittedName>
</protein>
<evidence type="ECO:0000313" key="1">
    <source>
        <dbReference type="EMBL" id="KAI8535643.1"/>
    </source>
</evidence>
<sequence>MPLAMPCLAVCMPSDCHAWVAITRQVGSRDPVLPSKLEVVTRHYPATGESLLSNLGRASCLGHVLASLCLGIPLERSCLAVDKPSACHGLPLQGVTRQLGSHYLKTYVMLHASAMS</sequence>
<keyword evidence="2" id="KW-1185">Reference proteome</keyword>
<comment type="caution">
    <text evidence="1">The sequence shown here is derived from an EMBL/GenBank/DDBJ whole genome shotgun (WGS) entry which is preliminary data.</text>
</comment>
<accession>A0ACC0M5F9</accession>
<organism evidence="1 2">
    <name type="scientific">Rhododendron molle</name>
    <name type="common">Chinese azalea</name>
    <name type="synonym">Azalea mollis</name>
    <dbReference type="NCBI Taxonomy" id="49168"/>
    <lineage>
        <taxon>Eukaryota</taxon>
        <taxon>Viridiplantae</taxon>
        <taxon>Streptophyta</taxon>
        <taxon>Embryophyta</taxon>
        <taxon>Tracheophyta</taxon>
        <taxon>Spermatophyta</taxon>
        <taxon>Magnoliopsida</taxon>
        <taxon>eudicotyledons</taxon>
        <taxon>Gunneridae</taxon>
        <taxon>Pentapetalae</taxon>
        <taxon>asterids</taxon>
        <taxon>Ericales</taxon>
        <taxon>Ericaceae</taxon>
        <taxon>Ericoideae</taxon>
        <taxon>Rhodoreae</taxon>
        <taxon>Rhododendron</taxon>
    </lineage>
</organism>
<gene>
    <name evidence="1" type="ORF">RHMOL_Rhmol10G0189800</name>
</gene>
<evidence type="ECO:0000313" key="2">
    <source>
        <dbReference type="Proteomes" id="UP001062846"/>
    </source>
</evidence>
<dbReference type="Proteomes" id="UP001062846">
    <property type="component" value="Chromosome 10"/>
</dbReference>
<proteinExistence type="predicted"/>
<reference evidence="1" key="1">
    <citation type="submission" date="2022-02" db="EMBL/GenBank/DDBJ databases">
        <title>Plant Genome Project.</title>
        <authorList>
            <person name="Zhang R.-G."/>
        </authorList>
    </citation>
    <scope>NUCLEOTIDE SEQUENCE</scope>
    <source>
        <strain evidence="1">AT1</strain>
    </source>
</reference>
<name>A0ACC0M5F9_RHOML</name>